<dbReference type="InterPro" id="IPR018498">
    <property type="entry name" value="Peripherin/rom-1_CS"/>
</dbReference>
<dbReference type="FunFam" id="1.10.1450.10:FF:000002">
    <property type="entry name" value="Retinal outer segment membrane protein 1"/>
    <property type="match status" value="1"/>
</dbReference>
<sequence length="369" mass="41637">MAILRLKFTRQTRDKLAQALWALNWVSVVAGISLFALGLSFKIELKKRAEVMEHRNSVQSLPNFLLVVGIVACAINFLGGKICHDCADATRFNRWRIYLLPYIVGTFFFTFVILLGALMCLMVRSDLEEAFHHGLRNGMRFYKDTDTPGRCFLKRTIDLLQMDFRCCGNNGFRDWFEMQWMSARYLDPNSKDVMDRLKSNVDGKYLVDGVPFSCCNPSSPRPCIQHSVTNNSAHYNYDYLTEELNLWMRGCRDALLEHFSAFVHAIATVGVLVWLFELSVLVGVRYLQTAMMNATPPSEEGVQDQNEVCEGWLLENSILETARSNLNIIKNLGKSNQVNADDEGNASAPPADYGPSGEPPTSHLPGEKA</sequence>
<keyword evidence="3 7" id="KW-0812">Transmembrane</keyword>
<dbReference type="Gene3D" id="1.10.1450.10">
    <property type="entry name" value="Tetraspanin"/>
    <property type="match status" value="1"/>
</dbReference>
<dbReference type="CTD" id="5961"/>
<keyword evidence="8" id="KW-1185">Reference proteome</keyword>
<dbReference type="Proteomes" id="UP001318040">
    <property type="component" value="Chromosome 31"/>
</dbReference>
<protein>
    <submittedName>
        <fullName evidence="9">Peripherin-2</fullName>
    </submittedName>
</protein>
<dbReference type="PANTHER" id="PTHR19282">
    <property type="entry name" value="TETRASPANIN"/>
    <property type="match status" value="1"/>
</dbReference>
<dbReference type="SUPFAM" id="SSF48652">
    <property type="entry name" value="Tetraspanin"/>
    <property type="match status" value="1"/>
</dbReference>
<dbReference type="GO" id="GO:0007601">
    <property type="term" value="P:visual perception"/>
    <property type="evidence" value="ECO:0007669"/>
    <property type="project" value="InterPro"/>
</dbReference>
<dbReference type="Pfam" id="PF00335">
    <property type="entry name" value="Tetraspanin"/>
    <property type="match status" value="1"/>
</dbReference>
<evidence type="ECO:0000256" key="3">
    <source>
        <dbReference type="ARBA" id="ARBA00022692"/>
    </source>
</evidence>
<dbReference type="InterPro" id="IPR008952">
    <property type="entry name" value="Tetraspanin_EC2_sf"/>
</dbReference>
<evidence type="ECO:0000256" key="4">
    <source>
        <dbReference type="ARBA" id="ARBA00022989"/>
    </source>
</evidence>
<dbReference type="InterPro" id="IPR042026">
    <property type="entry name" value="Peripherin_LEL"/>
</dbReference>
<dbReference type="AlphaFoldDB" id="A0AAJ7X3P1"/>
<comment type="similarity">
    <text evidence="2">Belongs to the PRPH2/ROM1 family.</text>
</comment>
<dbReference type="InterPro" id="IPR018499">
    <property type="entry name" value="Tetraspanin/Peripherin"/>
</dbReference>
<dbReference type="PROSITE" id="PS00930">
    <property type="entry name" value="RDS_ROM1"/>
    <property type="match status" value="1"/>
</dbReference>
<evidence type="ECO:0000256" key="1">
    <source>
        <dbReference type="ARBA" id="ARBA00004141"/>
    </source>
</evidence>
<evidence type="ECO:0000313" key="9">
    <source>
        <dbReference type="RefSeq" id="XP_032819892.1"/>
    </source>
</evidence>
<evidence type="ECO:0000256" key="5">
    <source>
        <dbReference type="ARBA" id="ARBA00023136"/>
    </source>
</evidence>
<dbReference type="GO" id="GO:0005886">
    <property type="term" value="C:plasma membrane"/>
    <property type="evidence" value="ECO:0007669"/>
    <property type="project" value="TreeGrafter"/>
</dbReference>
<evidence type="ECO:0000256" key="6">
    <source>
        <dbReference type="SAM" id="MobiDB-lite"/>
    </source>
</evidence>
<keyword evidence="5 7" id="KW-0472">Membrane</keyword>
<dbReference type="InterPro" id="IPR000830">
    <property type="entry name" value="Peripherin/rom-1"/>
</dbReference>
<accession>A0AAJ7X3P1</accession>
<organism evidence="8 9">
    <name type="scientific">Petromyzon marinus</name>
    <name type="common">Sea lamprey</name>
    <dbReference type="NCBI Taxonomy" id="7757"/>
    <lineage>
        <taxon>Eukaryota</taxon>
        <taxon>Metazoa</taxon>
        <taxon>Chordata</taxon>
        <taxon>Craniata</taxon>
        <taxon>Vertebrata</taxon>
        <taxon>Cyclostomata</taxon>
        <taxon>Hyperoartia</taxon>
        <taxon>Petromyzontiformes</taxon>
        <taxon>Petromyzontidae</taxon>
        <taxon>Petromyzon</taxon>
    </lineage>
</organism>
<dbReference type="GeneID" id="116947822"/>
<dbReference type="PANTHER" id="PTHR19282:SF549">
    <property type="entry name" value="TETRASPANIN"/>
    <property type="match status" value="1"/>
</dbReference>
<comment type="subcellular location">
    <subcellularLocation>
        <location evidence="1">Membrane</location>
        <topology evidence="1">Multi-pass membrane protein</topology>
    </subcellularLocation>
</comment>
<evidence type="ECO:0000313" key="8">
    <source>
        <dbReference type="Proteomes" id="UP001318040"/>
    </source>
</evidence>
<feature type="transmembrane region" description="Helical" evidence="7">
    <location>
        <begin position="99"/>
        <end position="124"/>
    </location>
</feature>
<feature type="transmembrane region" description="Helical" evidence="7">
    <location>
        <begin position="21"/>
        <end position="41"/>
    </location>
</feature>
<keyword evidence="4 7" id="KW-1133">Transmembrane helix</keyword>
<feature type="transmembrane region" description="Helical" evidence="7">
    <location>
        <begin position="61"/>
        <end position="78"/>
    </location>
</feature>
<dbReference type="PRINTS" id="PR00218">
    <property type="entry name" value="PERIPHERNRDS"/>
</dbReference>
<evidence type="ECO:0000256" key="2">
    <source>
        <dbReference type="ARBA" id="ARBA00010674"/>
    </source>
</evidence>
<evidence type="ECO:0000256" key="7">
    <source>
        <dbReference type="SAM" id="Phobius"/>
    </source>
</evidence>
<proteinExistence type="inferred from homology"/>
<feature type="transmembrane region" description="Helical" evidence="7">
    <location>
        <begin position="262"/>
        <end position="284"/>
    </location>
</feature>
<feature type="region of interest" description="Disordered" evidence="6">
    <location>
        <begin position="337"/>
        <end position="369"/>
    </location>
</feature>
<dbReference type="CDD" id="cd03162">
    <property type="entry name" value="peripherin_like_LEL"/>
    <property type="match status" value="1"/>
</dbReference>
<reference evidence="9" key="1">
    <citation type="submission" date="2025-08" db="UniProtKB">
        <authorList>
            <consortium name="RefSeq"/>
        </authorList>
    </citation>
    <scope>IDENTIFICATION</scope>
    <source>
        <tissue evidence="9">Sperm</tissue>
    </source>
</reference>
<dbReference type="KEGG" id="pmrn:116947822"/>
<gene>
    <name evidence="9" type="primary">PRPH2</name>
</gene>
<name>A0AAJ7X3P1_PETMA</name>
<dbReference type="RefSeq" id="XP_032819892.1">
    <property type="nucleotide sequence ID" value="XM_032964001.1"/>
</dbReference>